<sequence>MTEVADIILDERRLKSLVRLALFSEASRHGLARKDITNHVFFNAPDESRKFPHYLAAANKVMREQFGLELVELPKSGSTKSFVLRNMLSVELRTAVGLPVEDPAFTGITAMVLCLIYVHGSSIRDDELQPPLRRLGIRIEIPRAEMADLEPGAQRQPTNMTYEQLMTLLQKQHYVTREPVKNPQNQIVMGADGKPMHLNKWGSRAFVEFPEERLKAAIAALYGCVPGTPEHDKLMDELDKASSM</sequence>
<dbReference type="OrthoDB" id="205198at2759"/>
<dbReference type="InterPro" id="IPR002190">
    <property type="entry name" value="MHD_dom"/>
</dbReference>
<dbReference type="SMART" id="SM01373">
    <property type="entry name" value="MAGE"/>
    <property type="match status" value="1"/>
</dbReference>
<keyword evidence="3" id="KW-1185">Reference proteome</keyword>
<gene>
    <name evidence="2" type="ORF">BCR44DRAFT_39167</name>
</gene>
<accession>A0A1Y2I3V1</accession>
<dbReference type="Proteomes" id="UP000193411">
    <property type="component" value="Unassembled WGS sequence"/>
</dbReference>
<dbReference type="AlphaFoldDB" id="A0A1Y2I3V1"/>
<dbReference type="Pfam" id="PF01454">
    <property type="entry name" value="MAGE"/>
    <property type="match status" value="1"/>
</dbReference>
<dbReference type="PANTHER" id="PTHR11736">
    <property type="entry name" value="MELANOMA-ASSOCIATED ANTIGEN MAGE ANTIGEN"/>
    <property type="match status" value="1"/>
</dbReference>
<dbReference type="InterPro" id="IPR041899">
    <property type="entry name" value="MAGE_WH2"/>
</dbReference>
<dbReference type="STRING" id="765915.A0A1Y2I3V1"/>
<feature type="domain" description="MAGE" evidence="1">
    <location>
        <begin position="17"/>
        <end position="214"/>
    </location>
</feature>
<comment type="caution">
    <text evidence="2">The sequence shown here is derived from an EMBL/GenBank/DDBJ whole genome shotgun (WGS) entry which is preliminary data.</text>
</comment>
<proteinExistence type="predicted"/>
<dbReference type="PANTHER" id="PTHR11736:SF14">
    <property type="entry name" value="NSE3 HOMOLOG, SMC5-SMC6 COMPLEX COMPONENT"/>
    <property type="match status" value="1"/>
</dbReference>
<dbReference type="Gene3D" id="1.10.10.1210">
    <property type="entry name" value="MAGE homology domain, winged helix WH2 motif"/>
    <property type="match status" value="1"/>
</dbReference>
<dbReference type="Gene3D" id="1.10.10.1200">
    <property type="entry name" value="MAGE homology domain, winged helix WH1 motif"/>
    <property type="match status" value="1"/>
</dbReference>
<dbReference type="GO" id="GO:0006281">
    <property type="term" value="P:DNA repair"/>
    <property type="evidence" value="ECO:0007669"/>
    <property type="project" value="TreeGrafter"/>
</dbReference>
<organism evidence="2 3">
    <name type="scientific">Catenaria anguillulae PL171</name>
    <dbReference type="NCBI Taxonomy" id="765915"/>
    <lineage>
        <taxon>Eukaryota</taxon>
        <taxon>Fungi</taxon>
        <taxon>Fungi incertae sedis</taxon>
        <taxon>Blastocladiomycota</taxon>
        <taxon>Blastocladiomycetes</taxon>
        <taxon>Blastocladiales</taxon>
        <taxon>Catenariaceae</taxon>
        <taxon>Catenaria</taxon>
    </lineage>
</organism>
<evidence type="ECO:0000259" key="1">
    <source>
        <dbReference type="SMART" id="SM01373"/>
    </source>
</evidence>
<evidence type="ECO:0000313" key="2">
    <source>
        <dbReference type="EMBL" id="ORZ41540.1"/>
    </source>
</evidence>
<dbReference type="GO" id="GO:0005634">
    <property type="term" value="C:nucleus"/>
    <property type="evidence" value="ECO:0007669"/>
    <property type="project" value="TreeGrafter"/>
</dbReference>
<dbReference type="InterPro" id="IPR041898">
    <property type="entry name" value="MAGE_WH1"/>
</dbReference>
<name>A0A1Y2I3V1_9FUNG</name>
<reference evidence="2 3" key="1">
    <citation type="submission" date="2016-07" db="EMBL/GenBank/DDBJ databases">
        <title>Pervasive Adenine N6-methylation of Active Genes in Fungi.</title>
        <authorList>
            <consortium name="DOE Joint Genome Institute"/>
            <person name="Mondo S.J."/>
            <person name="Dannebaum R.O."/>
            <person name="Kuo R.C."/>
            <person name="Labutti K."/>
            <person name="Haridas S."/>
            <person name="Kuo A."/>
            <person name="Salamov A."/>
            <person name="Ahrendt S.R."/>
            <person name="Lipzen A."/>
            <person name="Sullivan W."/>
            <person name="Andreopoulos W.B."/>
            <person name="Clum A."/>
            <person name="Lindquist E."/>
            <person name="Daum C."/>
            <person name="Ramamoorthy G.K."/>
            <person name="Gryganskyi A."/>
            <person name="Culley D."/>
            <person name="Magnuson J.K."/>
            <person name="James T.Y."/>
            <person name="O'Malley M.A."/>
            <person name="Stajich J.E."/>
            <person name="Spatafora J.W."/>
            <person name="Visel A."/>
            <person name="Grigoriev I.V."/>
        </authorList>
    </citation>
    <scope>NUCLEOTIDE SEQUENCE [LARGE SCALE GENOMIC DNA]</scope>
    <source>
        <strain evidence="2 3">PL171</strain>
    </source>
</reference>
<dbReference type="InterPro" id="IPR037445">
    <property type="entry name" value="MAGE"/>
</dbReference>
<evidence type="ECO:0000313" key="3">
    <source>
        <dbReference type="Proteomes" id="UP000193411"/>
    </source>
</evidence>
<protein>
    <submittedName>
        <fullName evidence="2">MAGE homology domain-containing protein</fullName>
    </submittedName>
</protein>
<dbReference type="EMBL" id="MCFL01000001">
    <property type="protein sequence ID" value="ORZ41540.1"/>
    <property type="molecule type" value="Genomic_DNA"/>
</dbReference>